<evidence type="ECO:0000259" key="10">
    <source>
        <dbReference type="Pfam" id="PF01431"/>
    </source>
</evidence>
<keyword evidence="9" id="KW-0812">Transmembrane</keyword>
<name>A0A1I7YGN2_9BILA</name>
<keyword evidence="12" id="KW-1185">Reference proteome</keyword>
<dbReference type="PROSITE" id="PS51885">
    <property type="entry name" value="NEPRILYSIN"/>
    <property type="match status" value="1"/>
</dbReference>
<evidence type="ECO:0000256" key="2">
    <source>
        <dbReference type="ARBA" id="ARBA00007357"/>
    </source>
</evidence>
<keyword evidence="4" id="KW-0479">Metal-binding</keyword>
<dbReference type="InterPro" id="IPR008753">
    <property type="entry name" value="Peptidase_M13_N"/>
</dbReference>
<dbReference type="GO" id="GO:0046872">
    <property type="term" value="F:metal ion binding"/>
    <property type="evidence" value="ECO:0007669"/>
    <property type="project" value="UniProtKB-KW"/>
</dbReference>
<dbReference type="InterPro" id="IPR042089">
    <property type="entry name" value="Peptidase_M13_dom_2"/>
</dbReference>
<evidence type="ECO:0000256" key="1">
    <source>
        <dbReference type="ARBA" id="ARBA00001947"/>
    </source>
</evidence>
<keyword evidence="6" id="KW-0862">Zinc</keyword>
<evidence type="ECO:0000313" key="12">
    <source>
        <dbReference type="Proteomes" id="UP000095287"/>
    </source>
</evidence>
<dbReference type="GO" id="GO:0005886">
    <property type="term" value="C:plasma membrane"/>
    <property type="evidence" value="ECO:0007669"/>
    <property type="project" value="TreeGrafter"/>
</dbReference>
<proteinExistence type="inferred from homology"/>
<evidence type="ECO:0000256" key="3">
    <source>
        <dbReference type="ARBA" id="ARBA00022670"/>
    </source>
</evidence>
<dbReference type="WBParaSite" id="L893_g16112.t1">
    <property type="protein sequence ID" value="L893_g16112.t1"/>
    <property type="gene ID" value="L893_g16112"/>
</dbReference>
<accession>A0A1I7YGN2</accession>
<evidence type="ECO:0000256" key="4">
    <source>
        <dbReference type="ARBA" id="ARBA00022723"/>
    </source>
</evidence>
<evidence type="ECO:0000259" key="11">
    <source>
        <dbReference type="Pfam" id="PF05649"/>
    </source>
</evidence>
<keyword evidence="7" id="KW-0482">Metalloprotease</keyword>
<comment type="similarity">
    <text evidence="2">Belongs to the peptidase M13 family.</text>
</comment>
<dbReference type="Gene3D" id="3.40.390.10">
    <property type="entry name" value="Collagenase (Catalytic Domain)"/>
    <property type="match status" value="1"/>
</dbReference>
<feature type="region of interest" description="Disordered" evidence="8">
    <location>
        <begin position="1"/>
        <end position="63"/>
    </location>
</feature>
<dbReference type="PANTHER" id="PTHR11733:SF167">
    <property type="entry name" value="FI17812P1-RELATED"/>
    <property type="match status" value="1"/>
</dbReference>
<dbReference type="Pfam" id="PF01431">
    <property type="entry name" value="Peptidase_M13"/>
    <property type="match status" value="1"/>
</dbReference>
<dbReference type="InterPro" id="IPR000718">
    <property type="entry name" value="Peptidase_M13"/>
</dbReference>
<dbReference type="SUPFAM" id="SSF55486">
    <property type="entry name" value="Metalloproteases ('zincins'), catalytic domain"/>
    <property type="match status" value="1"/>
</dbReference>
<feature type="compositionally biased region" description="Basic residues" evidence="8">
    <location>
        <begin position="32"/>
        <end position="43"/>
    </location>
</feature>
<dbReference type="InterPro" id="IPR018497">
    <property type="entry name" value="Peptidase_M13_C"/>
</dbReference>
<comment type="cofactor">
    <cofactor evidence="1">
        <name>Zn(2+)</name>
        <dbReference type="ChEBI" id="CHEBI:29105"/>
    </cofactor>
</comment>
<evidence type="ECO:0000256" key="9">
    <source>
        <dbReference type="SAM" id="Phobius"/>
    </source>
</evidence>
<keyword evidence="5" id="KW-0378">Hydrolase</keyword>
<evidence type="ECO:0000256" key="6">
    <source>
        <dbReference type="ARBA" id="ARBA00022833"/>
    </source>
</evidence>
<keyword evidence="3" id="KW-0645">Protease</keyword>
<keyword evidence="9" id="KW-0472">Membrane</keyword>
<organism evidence="12 13">
    <name type="scientific">Steinernema glaseri</name>
    <dbReference type="NCBI Taxonomy" id="37863"/>
    <lineage>
        <taxon>Eukaryota</taxon>
        <taxon>Metazoa</taxon>
        <taxon>Ecdysozoa</taxon>
        <taxon>Nematoda</taxon>
        <taxon>Chromadorea</taxon>
        <taxon>Rhabditida</taxon>
        <taxon>Tylenchina</taxon>
        <taxon>Panagrolaimomorpha</taxon>
        <taxon>Strongyloidoidea</taxon>
        <taxon>Steinernematidae</taxon>
        <taxon>Steinernema</taxon>
    </lineage>
</organism>
<feature type="transmembrane region" description="Helical" evidence="9">
    <location>
        <begin position="92"/>
        <end position="117"/>
    </location>
</feature>
<dbReference type="Pfam" id="PF05649">
    <property type="entry name" value="Peptidase_M13_N"/>
    <property type="match status" value="1"/>
</dbReference>
<evidence type="ECO:0000313" key="13">
    <source>
        <dbReference type="WBParaSite" id="L893_g16112.t1"/>
    </source>
</evidence>
<dbReference type="CDD" id="cd08662">
    <property type="entry name" value="M13"/>
    <property type="match status" value="1"/>
</dbReference>
<evidence type="ECO:0000256" key="8">
    <source>
        <dbReference type="SAM" id="MobiDB-lite"/>
    </source>
</evidence>
<feature type="domain" description="Peptidase M13 C-terminal" evidence="10">
    <location>
        <begin position="630"/>
        <end position="795"/>
    </location>
</feature>
<dbReference type="GO" id="GO:0016485">
    <property type="term" value="P:protein processing"/>
    <property type="evidence" value="ECO:0007669"/>
    <property type="project" value="TreeGrafter"/>
</dbReference>
<protein>
    <submittedName>
        <fullName evidence="13">Neprilysin-1</fullName>
    </submittedName>
</protein>
<sequence>MRFAHPSQKKTFRKWPLGNESPPFGPLDLHRTRGSRPARKNRAPFRFSEPHSPTVSVISDSDMYPPPPGRYGMECRRPVDVRYVHRQKSRRVGLLAVVLFLAALVFVGTGVVLFLVLARGPLPYEQKFTEPPTRCATAQTEAAGDLPKPAPTVSSHTKDEACLDEECILLAATYVSNMKREVNPCDDFYEYACGNYAVSRYVPDHETKLNVISEMKFKLNKNLRDLLNRAERKKTGDAMQQMLSYYDSCMDDQAQDRGDLMPLNSLISTMGGWPLLQNAVFDDRDFSWEVLHGHLMSLGVPGVFSVFNQENLDNQSKNTLMIGNTKLLLGSKRHYLQPIERNEFARNYEFYMKELIAMLGGDEEVIGRSIKNVLHFDFTLANLTKLEENSNPSKAKHLLSFGDLKRKFQSINFELLLKTGLNEFSEHLTNSTIINVVDMVYLEELEKLLARTSLQTLNDYLMWKLVSTFDMYLPQRYRVPRENFKSVVYGVTLKPLWEECVAEVQKRMPLPLSVLFVQNTERTQRHQQIQHLLAALKVSVEELVMNSDWMDENTRLIALRKIGSIQYQMGSTSTTLPGNVLGNLNLLRDSFFDNAVQLRRLSVKSDFSALYNTSMPRSRSFSITPPVVDAFYDYFANQLVFTDAMLGYPLIGSSLPQSVNFGALGMAISHEMIHSIDDLGAFLVALLITVETLGSNYGENGLLEPWWSADMKYVYKQKKDCFVAQYGSKVEPETERYIDGKLTVNENIADNAGLRIAFNAFKMIENQNSTSAGYLPTFKNESSRQMFFLAFANVFLPFMTVSFD</sequence>
<feature type="domain" description="Peptidase M13 N-terminal" evidence="11">
    <location>
        <begin position="184"/>
        <end position="570"/>
    </location>
</feature>
<dbReference type="Gene3D" id="1.10.1380.10">
    <property type="entry name" value="Neutral endopeptidase , domain2"/>
    <property type="match status" value="1"/>
</dbReference>
<dbReference type="PRINTS" id="PR00786">
    <property type="entry name" value="NEPRILYSIN"/>
</dbReference>
<keyword evidence="9" id="KW-1133">Transmembrane helix</keyword>
<reference evidence="13" key="1">
    <citation type="submission" date="2016-11" db="UniProtKB">
        <authorList>
            <consortium name="WormBaseParasite"/>
        </authorList>
    </citation>
    <scope>IDENTIFICATION</scope>
</reference>
<dbReference type="PANTHER" id="PTHR11733">
    <property type="entry name" value="ZINC METALLOPROTEASE FAMILY M13 NEPRILYSIN-RELATED"/>
    <property type="match status" value="1"/>
</dbReference>
<dbReference type="AlphaFoldDB" id="A0A1I7YGN2"/>
<dbReference type="InterPro" id="IPR024079">
    <property type="entry name" value="MetalloPept_cat_dom_sf"/>
</dbReference>
<dbReference type="Proteomes" id="UP000095287">
    <property type="component" value="Unplaced"/>
</dbReference>
<evidence type="ECO:0000256" key="5">
    <source>
        <dbReference type="ARBA" id="ARBA00022801"/>
    </source>
</evidence>
<evidence type="ECO:0000256" key="7">
    <source>
        <dbReference type="ARBA" id="ARBA00023049"/>
    </source>
</evidence>
<dbReference type="GO" id="GO:0004222">
    <property type="term" value="F:metalloendopeptidase activity"/>
    <property type="evidence" value="ECO:0007669"/>
    <property type="project" value="InterPro"/>
</dbReference>